<dbReference type="FunFam" id="3.40.50.150:FF:000128">
    <property type="entry name" value="DNA (cytosine-5)-methyltransferase"/>
    <property type="match status" value="1"/>
</dbReference>
<protein>
    <recommendedName>
        <fullName evidence="8">DNA (cytosine-5)-methyltransferase</fullName>
        <ecNumber evidence="8">2.1.1.37</ecNumber>
    </recommendedName>
</protein>
<evidence type="ECO:0000256" key="7">
    <source>
        <dbReference type="ARBA" id="ARBA00023242"/>
    </source>
</evidence>
<dbReference type="InterPro" id="IPR031303">
    <property type="entry name" value="C5_meth_CS"/>
</dbReference>
<evidence type="ECO:0000313" key="15">
    <source>
        <dbReference type="EMBL" id="KAL3515763.1"/>
    </source>
</evidence>
<dbReference type="Gene3D" id="3.90.120.10">
    <property type="entry name" value="DNA Methylase, subunit A, domain 2"/>
    <property type="match status" value="1"/>
</dbReference>
<dbReference type="PROSITE" id="PS00094">
    <property type="entry name" value="C5_MTASE_1"/>
    <property type="match status" value="1"/>
</dbReference>
<keyword evidence="5" id="KW-0677">Repeat</keyword>
<dbReference type="EC" id="2.1.1.37" evidence="8"/>
<dbReference type="Pfam" id="PF00145">
    <property type="entry name" value="DNA_methylase"/>
    <property type="match status" value="2"/>
</dbReference>
<proteinExistence type="inferred from homology"/>
<evidence type="ECO:0000256" key="2">
    <source>
        <dbReference type="ARBA" id="ARBA00022603"/>
    </source>
</evidence>
<dbReference type="PROSITE" id="PS51679">
    <property type="entry name" value="SAM_MT_C5"/>
    <property type="match status" value="1"/>
</dbReference>
<keyword evidence="2 8" id="KW-0489">Methyltransferase</keyword>
<feature type="region of interest" description="Disordered" evidence="13">
    <location>
        <begin position="288"/>
        <end position="307"/>
    </location>
</feature>
<dbReference type="InterPro" id="IPR001525">
    <property type="entry name" value="C5_MeTfrase"/>
</dbReference>
<evidence type="ECO:0000259" key="14">
    <source>
        <dbReference type="PROSITE" id="PS51038"/>
    </source>
</evidence>
<reference evidence="15 16" key="1">
    <citation type="submission" date="2024-11" db="EMBL/GenBank/DDBJ databases">
        <title>A near-complete genome assembly of Cinchona calisaya.</title>
        <authorList>
            <person name="Lian D.C."/>
            <person name="Zhao X.W."/>
            <person name="Wei L."/>
        </authorList>
    </citation>
    <scope>NUCLEOTIDE SEQUENCE [LARGE SCALE GENOMIC DNA]</scope>
    <source>
        <tissue evidence="15">Nenye</tissue>
    </source>
</reference>
<dbReference type="PROSITE" id="PS00095">
    <property type="entry name" value="C5_MTASE_2"/>
    <property type="match status" value="1"/>
</dbReference>
<dbReference type="PROSITE" id="PS51038">
    <property type="entry name" value="BAH"/>
    <property type="match status" value="2"/>
</dbReference>
<evidence type="ECO:0000256" key="4">
    <source>
        <dbReference type="ARBA" id="ARBA00022691"/>
    </source>
</evidence>
<dbReference type="CDD" id="cd04708">
    <property type="entry name" value="BAH_plantDCM_II"/>
    <property type="match status" value="1"/>
</dbReference>
<keyword evidence="7 8" id="KW-0539">Nucleus</keyword>
<dbReference type="InterPro" id="IPR001025">
    <property type="entry name" value="BAH_dom"/>
</dbReference>
<dbReference type="GO" id="GO:0003682">
    <property type="term" value="F:chromatin binding"/>
    <property type="evidence" value="ECO:0007669"/>
    <property type="project" value="UniProtKB-UniRule"/>
</dbReference>
<evidence type="ECO:0000256" key="5">
    <source>
        <dbReference type="ARBA" id="ARBA00022737"/>
    </source>
</evidence>
<evidence type="ECO:0000256" key="13">
    <source>
        <dbReference type="SAM" id="MobiDB-lite"/>
    </source>
</evidence>
<dbReference type="Pfam" id="PF12047">
    <property type="entry name" value="DNMT1-RFD"/>
    <property type="match status" value="2"/>
</dbReference>
<evidence type="ECO:0000256" key="9">
    <source>
        <dbReference type="PIRSR" id="PIRSR037404-1"/>
    </source>
</evidence>
<dbReference type="InterPro" id="IPR022702">
    <property type="entry name" value="Cytosine_MeTrfase1_RFD"/>
</dbReference>
<feature type="active site" evidence="9 10">
    <location>
        <position position="1125"/>
    </location>
</feature>
<dbReference type="SMART" id="SM00439">
    <property type="entry name" value="BAH"/>
    <property type="match status" value="2"/>
</dbReference>
<dbReference type="GO" id="GO:0003677">
    <property type="term" value="F:DNA binding"/>
    <property type="evidence" value="ECO:0007669"/>
    <property type="project" value="UniProtKB-KW"/>
</dbReference>
<feature type="region of interest" description="Disordered" evidence="13">
    <location>
        <begin position="1"/>
        <end position="45"/>
    </location>
</feature>
<dbReference type="InterPro" id="IPR018117">
    <property type="entry name" value="C5_DNA_meth_AS"/>
</dbReference>
<keyword evidence="16" id="KW-1185">Reference proteome</keyword>
<evidence type="ECO:0000256" key="12">
    <source>
        <dbReference type="RuleBase" id="RU000417"/>
    </source>
</evidence>
<evidence type="ECO:0000256" key="10">
    <source>
        <dbReference type="PROSITE-ProRule" id="PRU01016"/>
    </source>
</evidence>
<dbReference type="InterPro" id="IPR043151">
    <property type="entry name" value="BAH_sf"/>
</dbReference>
<dbReference type="PANTHER" id="PTHR10629:SF52">
    <property type="entry name" value="DNA (CYTOSINE-5)-METHYLTRANSFERASE 1"/>
    <property type="match status" value="1"/>
</dbReference>
<dbReference type="InterPro" id="IPR029063">
    <property type="entry name" value="SAM-dependent_MTases_sf"/>
</dbReference>
<dbReference type="Pfam" id="PF01426">
    <property type="entry name" value="BAH"/>
    <property type="match status" value="2"/>
</dbReference>
<dbReference type="GO" id="GO:0005634">
    <property type="term" value="C:nucleus"/>
    <property type="evidence" value="ECO:0007669"/>
    <property type="project" value="UniProtKB-SubCell"/>
</dbReference>
<accession>A0ABD2ZDE9</accession>
<gene>
    <name evidence="15" type="ORF">ACH5RR_022665</name>
</gene>
<name>A0ABD2ZDE9_9GENT</name>
<dbReference type="GO" id="GO:0032259">
    <property type="term" value="P:methylation"/>
    <property type="evidence" value="ECO:0007669"/>
    <property type="project" value="UniProtKB-KW"/>
</dbReference>
<keyword evidence="3 8" id="KW-0808">Transferase</keyword>
<dbReference type="SUPFAM" id="SSF53335">
    <property type="entry name" value="S-adenosyl-L-methionine-dependent methyltransferases"/>
    <property type="match status" value="1"/>
</dbReference>
<evidence type="ECO:0000256" key="8">
    <source>
        <dbReference type="PIRNR" id="PIRNR037404"/>
    </source>
</evidence>
<feature type="domain" description="BAH" evidence="14">
    <location>
        <begin position="669"/>
        <end position="803"/>
    </location>
</feature>
<dbReference type="PANTHER" id="PTHR10629">
    <property type="entry name" value="CYTOSINE-SPECIFIC METHYLTRANSFERASE"/>
    <property type="match status" value="1"/>
</dbReference>
<dbReference type="NCBIfam" id="TIGR00675">
    <property type="entry name" value="dcm"/>
    <property type="match status" value="1"/>
</dbReference>
<keyword evidence="6 8" id="KW-0238">DNA-binding</keyword>
<dbReference type="Proteomes" id="UP001630127">
    <property type="component" value="Unassembled WGS sequence"/>
</dbReference>
<organism evidence="15 16">
    <name type="scientific">Cinchona calisaya</name>
    <dbReference type="NCBI Taxonomy" id="153742"/>
    <lineage>
        <taxon>Eukaryota</taxon>
        <taxon>Viridiplantae</taxon>
        <taxon>Streptophyta</taxon>
        <taxon>Embryophyta</taxon>
        <taxon>Tracheophyta</taxon>
        <taxon>Spermatophyta</taxon>
        <taxon>Magnoliopsida</taxon>
        <taxon>eudicotyledons</taxon>
        <taxon>Gunneridae</taxon>
        <taxon>Pentapetalae</taxon>
        <taxon>asterids</taxon>
        <taxon>lamiids</taxon>
        <taxon>Gentianales</taxon>
        <taxon>Rubiaceae</taxon>
        <taxon>Cinchonoideae</taxon>
        <taxon>Cinchoneae</taxon>
        <taxon>Cinchona</taxon>
    </lineage>
</organism>
<dbReference type="GO" id="GO:0003886">
    <property type="term" value="F:DNA (cytosine-5-)-methyltransferase activity"/>
    <property type="evidence" value="ECO:0007669"/>
    <property type="project" value="UniProtKB-UniRule"/>
</dbReference>
<evidence type="ECO:0000313" key="16">
    <source>
        <dbReference type="Proteomes" id="UP001630127"/>
    </source>
</evidence>
<comment type="catalytic activity">
    <reaction evidence="8 12">
        <text>a 2'-deoxycytidine in DNA + S-adenosyl-L-methionine = a 5-methyl-2'-deoxycytidine in DNA + S-adenosyl-L-homocysteine + H(+)</text>
        <dbReference type="Rhea" id="RHEA:13681"/>
        <dbReference type="Rhea" id="RHEA-COMP:11369"/>
        <dbReference type="Rhea" id="RHEA-COMP:11370"/>
        <dbReference type="ChEBI" id="CHEBI:15378"/>
        <dbReference type="ChEBI" id="CHEBI:57856"/>
        <dbReference type="ChEBI" id="CHEBI:59789"/>
        <dbReference type="ChEBI" id="CHEBI:85452"/>
        <dbReference type="ChEBI" id="CHEBI:85454"/>
        <dbReference type="EC" id="2.1.1.37"/>
    </reaction>
</comment>
<evidence type="ECO:0000256" key="1">
    <source>
        <dbReference type="ARBA" id="ARBA00004123"/>
    </source>
</evidence>
<feature type="compositionally biased region" description="Basic residues" evidence="13">
    <location>
        <begin position="1"/>
        <end position="12"/>
    </location>
</feature>
<evidence type="ECO:0000256" key="3">
    <source>
        <dbReference type="ARBA" id="ARBA00022679"/>
    </source>
</evidence>
<dbReference type="EMBL" id="JBJUIK010000010">
    <property type="protein sequence ID" value="KAL3515763.1"/>
    <property type="molecule type" value="Genomic_DNA"/>
</dbReference>
<evidence type="ECO:0000256" key="6">
    <source>
        <dbReference type="ARBA" id="ARBA00023125"/>
    </source>
</evidence>
<keyword evidence="4 8" id="KW-0949">S-adenosyl-L-methionine</keyword>
<comment type="similarity">
    <text evidence="8 10 11">Belongs to the class I-like SAM-binding methyltransferase superfamily. C5-methyltransferase family.</text>
</comment>
<dbReference type="PRINTS" id="PR00105">
    <property type="entry name" value="C5METTRFRASE"/>
</dbReference>
<feature type="domain" description="BAH" evidence="14">
    <location>
        <begin position="840"/>
        <end position="980"/>
    </location>
</feature>
<evidence type="ECO:0000256" key="11">
    <source>
        <dbReference type="RuleBase" id="RU000416"/>
    </source>
</evidence>
<dbReference type="PIRSF" id="PIRSF037404">
    <property type="entry name" value="DNMT1"/>
    <property type="match status" value="1"/>
</dbReference>
<dbReference type="InterPro" id="IPR050390">
    <property type="entry name" value="C5-Methyltransferase"/>
</dbReference>
<sequence length="1439" mass="163118">MERKKLQGKRRTALSVVKRSNTKTKASSKTLKRKRSESNDNGSRKIRKQAAACSISQCKAPCLTDKFTTLETERFRFRNEEEAAIELTKVRKDDYFPNRRLTAFVFHDENGEPQPVEMVEERTLYISGVILALEDTCDDEKETRIRCEGFGPIISWSLGGYDENSPIIWISTKAADYECIKPAGIYQMHYNLFFQKACTCVEVYRRLSKSCGGNPNIGLNKLLKDVVNSMTERTNVPQGDSMEDLIISWGRFIFVQLLGLDETALKDDTIFRNLPVLQALRDASDEAPGLVSTRTKPTRRQHPVFSPTKFNNTTSEYDIEDDYPPPAYYQKGINEIDECDIFKGDSDNTDKLPHYMLHNWCLYSSDGRFISLELLPMKSSASMGQKIFCSGVMTAGVGSRFYLGTDCNSLSSPRVLNTDRISVYLSTIKDWKIECLLSTVSISIQTDIAWYRLGNPLVQYGPWYEPVLKTVTLAVSIVKLLKKQPRASRLSFPEVIKRVSGFSEDNPAYISSTPAVIESYVLVHGQTILKQFENDPDPSIRQCAFLRGLRDNFNELHRAKFVKKKIFPSKKEHANRKGPVPRKTSKIKEMHATTTKLINRIWGQYCSKYVLEELGKNKSILNKNVKKFHPVPIWRKPNHTRTEVRWDGEEVGKTSSGESLYKQAIVNGLVVSVGNSVQVETIDLEENPPIFLVEYMLEDSEARKLAHGRLMLRGYQTVLGCTTNERELFLTNHCLEFGLSNVIGLIPMKIQSVPWGYQHRKTNANAYKTDRPRAKDKKSKGLQMEFFCRSLYSPERGAFLCLNSDSIGLGTGHCHSCKLKESRNISSFKPSRFSFTFMGTKYYIHDIVYLTPHHSISDETDKGSSKSSRTMVLKPFTICQFLGIDQHKPFKEADPESTILRLRRFFRPDDISADKAYHSDIREIYYSEQVIKVPVVAIKGKCEVREKEDLNTIPTTYVFQHIFFCEQSYDPQTGALRKLPPQVKRSLSRRESVKIAVNKTRSKKCKKGKSEEYEDHNKVLATMDIFAGCGGLSSGFEQSGVSKTKWAIEYEKPAGEAYKLNHPDATIFLRNCNVILRAIMTACGDADDCISTPEAAYLAAKLKQKEIDCLPRPGDVDFIIGGPPCQGFSKMNRHSESHRSKLQCEMIPAFLSFTDYYRPKFFLLENVTNFISFNKGQIFSFTLTSLLEMGYQVRFGILEGGAYGVSQRRKRAFIWAASPEENLPEWPEPMYVFKGPELKVSLGGDIHYAAVGSTANGAPFRAITIRDTIGDLPPVKNGASKPTMKDLNDHISKDMDELNFLRCKEIPKRPGSDWRDLPNKQVKLSNGMMVDFVASWLPNNADKNNGWKGLCGRLDWAGIYPTCVTNPQPMGGVGRWFHPKQDRLLTVREYARAQGFPDSYQFVGNLRNKNRQVGNAVPPPLAFALGRKLKEAIEGKCPN</sequence>
<comment type="subcellular location">
    <subcellularLocation>
        <location evidence="1 8">Nucleus</location>
    </subcellularLocation>
</comment>
<dbReference type="Gene3D" id="3.40.50.150">
    <property type="entry name" value="Vaccinia Virus protein VP39"/>
    <property type="match status" value="1"/>
</dbReference>
<comment type="caution">
    <text evidence="15">The sequence shown here is derived from an EMBL/GenBank/DDBJ whole genome shotgun (WGS) entry which is preliminary data.</text>
</comment>
<dbReference type="Gene3D" id="2.30.30.490">
    <property type="match status" value="2"/>
</dbReference>